<feature type="region of interest" description="Disordered" evidence="1">
    <location>
        <begin position="82"/>
        <end position="142"/>
    </location>
</feature>
<reference evidence="2 3" key="1">
    <citation type="submission" date="2024-02" db="EMBL/GenBank/DDBJ databases">
        <title>Roseovarius strain W115 nov., isolated from a marine algae.</title>
        <authorList>
            <person name="Lee M.W."/>
            <person name="Lee J.K."/>
            <person name="Kim J.M."/>
            <person name="Choi D.G."/>
            <person name="Baek J.H."/>
            <person name="Bayburt H."/>
            <person name="Jung J.J."/>
            <person name="Han D.M."/>
            <person name="Jeon C.O."/>
        </authorList>
    </citation>
    <scope>NUCLEOTIDE SEQUENCE [LARGE SCALE GENOMIC DNA]</scope>
    <source>
        <strain evidence="2 3">W115</strain>
    </source>
</reference>
<accession>A0ABZ2THD2</accession>
<sequence length="288" mass="31581">MSNTKPSWPWSQLGLPYCPDSERDIRRAYAARLKEIDAEADIEGFEALRAAYDAARRMVKSFKSVKEGAAPKHGHRTVVSQVTNPRASAQPQQVATPPKPRVTGKGAKSKGPTDTPPKLKPSSKPAAPSKPPEQAGPWGAEDLSDPQVLLRKAQNLVEGKHLNAEDWAPLLKSSALDDPAVSRHLQQTMVAFLSQRIQSGGNISGGRGDLCGLIDDRFGWVSDGIGFLRQFPNARTLQATMAKVLREDRWRDAARAGAVRPPPKDFAKRIPPLMWVFPFVAWLFLLAV</sequence>
<evidence type="ECO:0008006" key="4">
    <source>
        <dbReference type="Google" id="ProtNLM"/>
    </source>
</evidence>
<protein>
    <recommendedName>
        <fullName evidence="4">J domain-containing protein</fullName>
    </recommendedName>
</protein>
<name>A0ABZ2THD2_9RHOB</name>
<evidence type="ECO:0000256" key="1">
    <source>
        <dbReference type="SAM" id="MobiDB-lite"/>
    </source>
</evidence>
<gene>
    <name evidence="2" type="ORF">RZS32_004015</name>
</gene>
<feature type="compositionally biased region" description="Polar residues" evidence="1">
    <location>
        <begin position="82"/>
        <end position="95"/>
    </location>
</feature>
<dbReference type="EMBL" id="CP146606">
    <property type="protein sequence ID" value="WYK19057.1"/>
    <property type="molecule type" value="Genomic_DNA"/>
</dbReference>
<proteinExistence type="predicted"/>
<dbReference type="RefSeq" id="WP_317055742.1">
    <property type="nucleotide sequence ID" value="NZ_CP146606.1"/>
</dbReference>
<evidence type="ECO:0000313" key="3">
    <source>
        <dbReference type="Proteomes" id="UP001281305"/>
    </source>
</evidence>
<dbReference type="Proteomes" id="UP001281305">
    <property type="component" value="Chromosome"/>
</dbReference>
<evidence type="ECO:0000313" key="2">
    <source>
        <dbReference type="EMBL" id="WYK19057.1"/>
    </source>
</evidence>
<keyword evidence="3" id="KW-1185">Reference proteome</keyword>
<organism evidence="2 3">
    <name type="scientific">Roseovarius rhodophyticola</name>
    <dbReference type="NCBI Taxonomy" id="3080827"/>
    <lineage>
        <taxon>Bacteria</taxon>
        <taxon>Pseudomonadati</taxon>
        <taxon>Pseudomonadota</taxon>
        <taxon>Alphaproteobacteria</taxon>
        <taxon>Rhodobacterales</taxon>
        <taxon>Roseobacteraceae</taxon>
        <taxon>Roseovarius</taxon>
    </lineage>
</organism>